<sequence length="170" mass="19500">MSYSISYSSATSRNESIRFSHTVLQKNANVKRDLRNRLNNCQNRCLEKKCVKQKCSMSSINDQSCSCNSEYHSICQSSDKETCYVSLFQVCMNYLFPREFPMPSTIYRFKVKCDQSLADPKKRIIGKLLSPVGRCSKFPKGIFVQSPSENLVTKIYCPGVEDKSLCRKNK</sequence>
<evidence type="ECO:0000313" key="1">
    <source>
        <dbReference type="EnsemblMetazoa" id="XP_016663002.1"/>
    </source>
</evidence>
<evidence type="ECO:0000313" key="2">
    <source>
        <dbReference type="Proteomes" id="UP000007819"/>
    </source>
</evidence>
<keyword evidence="2" id="KW-1185">Reference proteome</keyword>
<organism evidence="1 2">
    <name type="scientific">Acyrthosiphon pisum</name>
    <name type="common">Pea aphid</name>
    <dbReference type="NCBI Taxonomy" id="7029"/>
    <lineage>
        <taxon>Eukaryota</taxon>
        <taxon>Metazoa</taxon>
        <taxon>Ecdysozoa</taxon>
        <taxon>Arthropoda</taxon>
        <taxon>Hexapoda</taxon>
        <taxon>Insecta</taxon>
        <taxon>Pterygota</taxon>
        <taxon>Neoptera</taxon>
        <taxon>Paraneoptera</taxon>
        <taxon>Hemiptera</taxon>
        <taxon>Sternorrhyncha</taxon>
        <taxon>Aphidomorpha</taxon>
        <taxon>Aphidoidea</taxon>
        <taxon>Aphididae</taxon>
        <taxon>Macrosiphini</taxon>
        <taxon>Acyrthosiphon</taxon>
    </lineage>
</organism>
<dbReference type="GeneID" id="100572944"/>
<dbReference type="Proteomes" id="UP000007819">
    <property type="component" value="Chromosome X"/>
</dbReference>
<dbReference type="EnsemblMetazoa" id="XM_016807513.2">
    <property type="protein sequence ID" value="XP_016663002.1"/>
    <property type="gene ID" value="LOC100572944"/>
</dbReference>
<dbReference type="RefSeq" id="XP_016663002.1">
    <property type="nucleotide sequence ID" value="XM_016807513.1"/>
</dbReference>
<protein>
    <submittedName>
        <fullName evidence="1">Uncharacterized protein</fullName>
    </submittedName>
</protein>
<dbReference type="OrthoDB" id="6608861at2759"/>
<name>A0A8R2D5V5_ACYPI</name>
<accession>A0A8R2D5V5</accession>
<dbReference type="KEGG" id="api:100572944"/>
<reference evidence="1" key="2">
    <citation type="submission" date="2022-06" db="UniProtKB">
        <authorList>
            <consortium name="EnsemblMetazoa"/>
        </authorList>
    </citation>
    <scope>IDENTIFICATION</scope>
</reference>
<proteinExistence type="predicted"/>
<dbReference type="AlphaFoldDB" id="A0A8R2D5V5"/>
<reference evidence="2" key="1">
    <citation type="submission" date="2010-06" db="EMBL/GenBank/DDBJ databases">
        <authorList>
            <person name="Jiang H."/>
            <person name="Abraham K."/>
            <person name="Ali S."/>
            <person name="Alsbrooks S.L."/>
            <person name="Anim B.N."/>
            <person name="Anosike U.S."/>
            <person name="Attaway T."/>
            <person name="Bandaranaike D.P."/>
            <person name="Battles P.K."/>
            <person name="Bell S.N."/>
            <person name="Bell A.V."/>
            <person name="Beltran B."/>
            <person name="Bickham C."/>
            <person name="Bustamante Y."/>
            <person name="Caleb T."/>
            <person name="Canada A."/>
            <person name="Cardenas V."/>
            <person name="Carter K."/>
            <person name="Chacko J."/>
            <person name="Chandrabose M.N."/>
            <person name="Chavez D."/>
            <person name="Chavez A."/>
            <person name="Chen L."/>
            <person name="Chu H.-S."/>
            <person name="Claassen K.J."/>
            <person name="Cockrell R."/>
            <person name="Collins M."/>
            <person name="Cooper J.A."/>
            <person name="Cree A."/>
            <person name="Curry S.M."/>
            <person name="Da Y."/>
            <person name="Dao M.D."/>
            <person name="Das B."/>
            <person name="Davila M.-L."/>
            <person name="Davy-Carroll L."/>
            <person name="Denson S."/>
            <person name="Dinh H."/>
            <person name="Ebong V.E."/>
            <person name="Edwards J.R."/>
            <person name="Egan A."/>
            <person name="El-Daye J."/>
            <person name="Escobedo L."/>
            <person name="Fernandez S."/>
            <person name="Fernando P.R."/>
            <person name="Flagg N."/>
            <person name="Forbes L.D."/>
            <person name="Fowler R.G."/>
            <person name="Fu Q."/>
            <person name="Gabisi R.A."/>
            <person name="Ganer J."/>
            <person name="Garbino Pronczuk A."/>
            <person name="Garcia R.M."/>
            <person name="Garner T."/>
            <person name="Garrett T.E."/>
            <person name="Gonzalez D.A."/>
            <person name="Hamid H."/>
            <person name="Hawkins E.S."/>
            <person name="Hirani K."/>
            <person name="Hogues M.E."/>
            <person name="Hollins B."/>
            <person name="Hsiao C.-H."/>
            <person name="Jabil R."/>
            <person name="James M.L."/>
            <person name="Jhangiani S.N."/>
            <person name="Johnson B."/>
            <person name="Johnson Q."/>
            <person name="Joshi V."/>
            <person name="Kalu J.B."/>
            <person name="Kam C."/>
            <person name="Kashfia A."/>
            <person name="Keebler J."/>
            <person name="Kisamo H."/>
            <person name="Kovar C.L."/>
            <person name="Lago L.A."/>
            <person name="Lai C.-Y."/>
            <person name="Laidlaw J."/>
            <person name="Lara F."/>
            <person name="Le T.-K."/>
            <person name="Lee S.L."/>
            <person name="Legall F.H."/>
            <person name="Lemon S.J."/>
            <person name="Lewis L.R."/>
            <person name="Li B."/>
            <person name="Liu Y."/>
            <person name="Liu Y.-S."/>
            <person name="Lopez J."/>
            <person name="Lozado R.J."/>
            <person name="Lu J."/>
            <person name="Madu R.C."/>
            <person name="Maheshwari M."/>
            <person name="Maheshwari R."/>
            <person name="Malloy K."/>
            <person name="Martinez E."/>
            <person name="Mathew T."/>
            <person name="Mercado I.C."/>
            <person name="Mercado C."/>
            <person name="Meyer B."/>
            <person name="Montgomery K."/>
            <person name="Morgan M.B."/>
            <person name="Munidasa M."/>
            <person name="Nazareth L.V."/>
            <person name="Nelson J."/>
            <person name="Ng B.M."/>
            <person name="Nguyen N.B."/>
            <person name="Nguyen P.Q."/>
            <person name="Nguyen T."/>
            <person name="Obregon M."/>
            <person name="Okwuonu G.O."/>
            <person name="Onwere C.G."/>
            <person name="Orozco G."/>
            <person name="Parra A."/>
            <person name="Patel S."/>
            <person name="Patil S."/>
            <person name="Perez A."/>
            <person name="Perez Y."/>
            <person name="Pham C."/>
            <person name="Primus E.L."/>
            <person name="Pu L.-L."/>
            <person name="Puazo M."/>
            <person name="Qin X."/>
            <person name="Quiroz J.B."/>
            <person name="Reese J."/>
            <person name="Richards S."/>
            <person name="Rives C.M."/>
            <person name="Robberts R."/>
            <person name="Ruiz S.J."/>
            <person name="Ruiz M.J."/>
            <person name="Santibanez J."/>
            <person name="Schneider B.W."/>
            <person name="Sisson I."/>
            <person name="Smith M."/>
            <person name="Sodergren E."/>
            <person name="Song X.-Z."/>
            <person name="Song B.B."/>
            <person name="Summersgill H."/>
            <person name="Thelus R."/>
            <person name="Thornton R.D."/>
            <person name="Trejos Z.Y."/>
            <person name="Usmani K."/>
            <person name="Vattathil S."/>
            <person name="Villasana D."/>
            <person name="Walker D.L."/>
            <person name="Wang S."/>
            <person name="Wang K."/>
            <person name="White C.S."/>
            <person name="Williams A.C."/>
            <person name="Williamson J."/>
            <person name="Wilson K."/>
            <person name="Woghiren I.O."/>
            <person name="Woodworth J.R."/>
            <person name="Worley K.C."/>
            <person name="Wright R.A."/>
            <person name="Wu W."/>
            <person name="Young L."/>
            <person name="Zhang L."/>
            <person name="Zhang J."/>
            <person name="Zhu Y."/>
            <person name="Muzny D.M."/>
            <person name="Weinstock G."/>
            <person name="Gibbs R.A."/>
        </authorList>
    </citation>
    <scope>NUCLEOTIDE SEQUENCE [LARGE SCALE GENOMIC DNA]</scope>
    <source>
        <strain evidence="2">LSR1</strain>
    </source>
</reference>